<accession>A0A1J4T6L7</accession>
<reference evidence="1 2" key="1">
    <citation type="journal article" date="2016" name="Environ. Microbiol.">
        <title>Genomic resolution of a cold subsurface aquifer community provides metabolic insights for novel microbes adapted to high CO concentrations.</title>
        <authorList>
            <person name="Probst A.J."/>
            <person name="Castelle C.J."/>
            <person name="Singh A."/>
            <person name="Brown C.T."/>
            <person name="Anantharaman K."/>
            <person name="Sharon I."/>
            <person name="Hug L.A."/>
            <person name="Burstein D."/>
            <person name="Emerson J.B."/>
            <person name="Thomas B.C."/>
            <person name="Banfield J.F."/>
        </authorList>
    </citation>
    <scope>NUCLEOTIDE SEQUENCE [LARGE SCALE GENOMIC DNA]</scope>
    <source>
        <strain evidence="1">CG1_02_41_21</strain>
    </source>
</reference>
<sequence length="111" mass="12846">MQLKSKSELLGEINKKKEIYLLLTQPLVDKKAVARRRCLECDRIFEVFPDEFAAFKEAMGGDQKVNSEYFFPDYYFETEGCGGCRSANNPPKNFFVRHRDPLALKAEESQN</sequence>
<dbReference type="Proteomes" id="UP000182860">
    <property type="component" value="Unassembled WGS sequence"/>
</dbReference>
<evidence type="ECO:0000313" key="1">
    <source>
        <dbReference type="EMBL" id="OIO07017.1"/>
    </source>
</evidence>
<name>A0A1J4T6L7_9BACT</name>
<comment type="caution">
    <text evidence="1">The sequence shown here is derived from an EMBL/GenBank/DDBJ whole genome shotgun (WGS) entry which is preliminary data.</text>
</comment>
<gene>
    <name evidence="1" type="ORF">AUJ35_02945</name>
</gene>
<protein>
    <submittedName>
        <fullName evidence="1">Uncharacterized protein</fullName>
    </submittedName>
</protein>
<organism evidence="1 2">
    <name type="scientific">Candidatus Falkowbacteria bacterium CG1_02_41_21</name>
    <dbReference type="NCBI Taxonomy" id="1805147"/>
    <lineage>
        <taxon>Bacteria</taxon>
        <taxon>Candidatus Falkowiibacteriota</taxon>
    </lineage>
</organism>
<dbReference type="AlphaFoldDB" id="A0A1J4T6L7"/>
<proteinExistence type="predicted"/>
<dbReference type="EMBL" id="MNUV01000053">
    <property type="protein sequence ID" value="OIO07017.1"/>
    <property type="molecule type" value="Genomic_DNA"/>
</dbReference>
<evidence type="ECO:0000313" key="2">
    <source>
        <dbReference type="Proteomes" id="UP000182860"/>
    </source>
</evidence>